<name>A0A939KI66_9CLOT</name>
<dbReference type="AlphaFoldDB" id="A0A939KI66"/>
<dbReference type="InterPro" id="IPR038495">
    <property type="entry name" value="ATPase_E_C"/>
</dbReference>
<feature type="coiled-coil region" evidence="4">
    <location>
        <begin position="18"/>
        <end position="45"/>
    </location>
</feature>
<dbReference type="GO" id="GO:0046961">
    <property type="term" value="F:proton-transporting ATPase activity, rotational mechanism"/>
    <property type="evidence" value="ECO:0007669"/>
    <property type="project" value="InterPro"/>
</dbReference>
<gene>
    <name evidence="5" type="ORF">J3A84_02005</name>
</gene>
<dbReference type="Proteomes" id="UP000664218">
    <property type="component" value="Unassembled WGS sequence"/>
</dbReference>
<keyword evidence="6" id="KW-1185">Reference proteome</keyword>
<keyword evidence="4" id="KW-0175">Coiled coil</keyword>
<evidence type="ECO:0000313" key="6">
    <source>
        <dbReference type="Proteomes" id="UP000664218"/>
    </source>
</evidence>
<evidence type="ECO:0000256" key="3">
    <source>
        <dbReference type="ARBA" id="ARBA00023065"/>
    </source>
</evidence>
<evidence type="ECO:0000256" key="2">
    <source>
        <dbReference type="ARBA" id="ARBA00022448"/>
    </source>
</evidence>
<dbReference type="InterPro" id="IPR002842">
    <property type="entry name" value="ATPase_V1_Esu"/>
</dbReference>
<evidence type="ECO:0000256" key="1">
    <source>
        <dbReference type="ARBA" id="ARBA00005901"/>
    </source>
</evidence>
<keyword evidence="3" id="KW-0406">Ion transport</keyword>
<protein>
    <recommendedName>
        <fullName evidence="7">H+-ATPase subunit E/Vma4</fullName>
    </recommendedName>
</protein>
<evidence type="ECO:0000313" key="5">
    <source>
        <dbReference type="EMBL" id="MBO1263818.1"/>
    </source>
</evidence>
<dbReference type="SUPFAM" id="SSF160527">
    <property type="entry name" value="V-type ATPase subunit E-like"/>
    <property type="match status" value="1"/>
</dbReference>
<comment type="caution">
    <text evidence="5">The sequence shown here is derived from an EMBL/GenBank/DDBJ whole genome shotgun (WGS) entry which is preliminary data.</text>
</comment>
<evidence type="ECO:0000256" key="4">
    <source>
        <dbReference type="SAM" id="Coils"/>
    </source>
</evidence>
<organism evidence="5 6">
    <name type="scientific">Proteiniclasticum aestuarii</name>
    <dbReference type="NCBI Taxonomy" id="2817862"/>
    <lineage>
        <taxon>Bacteria</taxon>
        <taxon>Bacillati</taxon>
        <taxon>Bacillota</taxon>
        <taxon>Clostridia</taxon>
        <taxon>Eubacteriales</taxon>
        <taxon>Clostridiaceae</taxon>
        <taxon>Proteiniclasticum</taxon>
    </lineage>
</organism>
<comment type="similarity">
    <text evidence="1">Belongs to the V-ATPase E subunit family.</text>
</comment>
<dbReference type="GO" id="GO:0033178">
    <property type="term" value="C:proton-transporting two-sector ATPase complex, catalytic domain"/>
    <property type="evidence" value="ECO:0007669"/>
    <property type="project" value="InterPro"/>
</dbReference>
<reference evidence="5" key="1">
    <citation type="submission" date="2021-03" db="EMBL/GenBank/DDBJ databases">
        <title>Proteiniclasticum marinus sp. nov., isolated from tidal flat sediment.</title>
        <authorList>
            <person name="Namirimu T."/>
            <person name="Yang J.-A."/>
            <person name="Yang S.-H."/>
            <person name="Kim Y.-J."/>
            <person name="Kwon K.K."/>
        </authorList>
    </citation>
    <scope>NUCLEOTIDE SEQUENCE</scope>
    <source>
        <strain evidence="5">SCR006</strain>
    </source>
</reference>
<dbReference type="Gene3D" id="3.30.2320.30">
    <property type="entry name" value="ATP synthase, E subunit, C-terminal"/>
    <property type="match status" value="1"/>
</dbReference>
<accession>A0A939KI66</accession>
<evidence type="ECO:0008006" key="7">
    <source>
        <dbReference type="Google" id="ProtNLM"/>
    </source>
</evidence>
<dbReference type="Pfam" id="PF01991">
    <property type="entry name" value="vATP-synt_E"/>
    <property type="match status" value="1"/>
</dbReference>
<dbReference type="EMBL" id="JAFNJU010000001">
    <property type="protein sequence ID" value="MBO1263818.1"/>
    <property type="molecule type" value="Genomic_DNA"/>
</dbReference>
<sequence>MQYNTIEELEEYFKGEIERVSQNEIKKIQKEIENIKNKNIKELEETARSNAEIIVSQEVKSMDSEHAISLSRMADDNQRKLMKKRQDLINNLFVEIREKLIGYTKTSDYKEKMKEKISLLSSQYHSDGLLRLAEKDMSLADELLESFGGQITVKSDESIEIGGFILEFHQDRIIINETYDARLKEEREMFYANPELIIG</sequence>
<dbReference type="RefSeq" id="WP_207598322.1">
    <property type="nucleotide sequence ID" value="NZ_JAFNJU010000001.1"/>
</dbReference>
<keyword evidence="2" id="KW-0813">Transport</keyword>
<proteinExistence type="inferred from homology"/>